<evidence type="ECO:0000256" key="6">
    <source>
        <dbReference type="SAM" id="Phobius"/>
    </source>
</evidence>
<evidence type="ECO:0000256" key="3">
    <source>
        <dbReference type="ARBA" id="ARBA00022692"/>
    </source>
</evidence>
<feature type="transmembrane region" description="Helical" evidence="6">
    <location>
        <begin position="195"/>
        <end position="216"/>
    </location>
</feature>
<accession>A0ABV7X604</accession>
<dbReference type="Gene3D" id="1.20.1250.20">
    <property type="entry name" value="MFS general substrate transporter like domains"/>
    <property type="match status" value="1"/>
</dbReference>
<name>A0ABV7X604_9SPHN</name>
<keyword evidence="9" id="KW-1185">Reference proteome</keyword>
<feature type="transmembrane region" description="Helical" evidence="6">
    <location>
        <begin position="21"/>
        <end position="44"/>
    </location>
</feature>
<dbReference type="PANTHER" id="PTHR23505:SF79">
    <property type="entry name" value="PROTEIN SPINSTER"/>
    <property type="match status" value="1"/>
</dbReference>
<organism evidence="8 9">
    <name type="scientific">Sphingoaurantiacus capsulatus</name>
    <dbReference type="NCBI Taxonomy" id="1771310"/>
    <lineage>
        <taxon>Bacteria</taxon>
        <taxon>Pseudomonadati</taxon>
        <taxon>Pseudomonadota</taxon>
        <taxon>Alphaproteobacteria</taxon>
        <taxon>Sphingomonadales</taxon>
        <taxon>Sphingosinicellaceae</taxon>
        <taxon>Sphingoaurantiacus</taxon>
    </lineage>
</organism>
<feature type="transmembrane region" description="Helical" evidence="6">
    <location>
        <begin position="119"/>
        <end position="140"/>
    </location>
</feature>
<keyword evidence="4 6" id="KW-1133">Transmembrane helix</keyword>
<feature type="transmembrane region" description="Helical" evidence="6">
    <location>
        <begin position="94"/>
        <end position="113"/>
    </location>
</feature>
<evidence type="ECO:0000313" key="8">
    <source>
        <dbReference type="EMBL" id="MFC3711571.1"/>
    </source>
</evidence>
<evidence type="ECO:0000256" key="2">
    <source>
        <dbReference type="ARBA" id="ARBA00022448"/>
    </source>
</evidence>
<dbReference type="PANTHER" id="PTHR23505">
    <property type="entry name" value="SPINSTER"/>
    <property type="match status" value="1"/>
</dbReference>
<keyword evidence="2" id="KW-0813">Transport</keyword>
<keyword evidence="5 6" id="KW-0472">Membrane</keyword>
<dbReference type="InterPro" id="IPR011701">
    <property type="entry name" value="MFS"/>
</dbReference>
<comment type="caution">
    <text evidence="8">The sequence shown here is derived from an EMBL/GenBank/DDBJ whole genome shotgun (WGS) entry which is preliminary data.</text>
</comment>
<feature type="transmembrane region" description="Helical" evidence="6">
    <location>
        <begin position="247"/>
        <end position="268"/>
    </location>
</feature>
<comment type="subcellular location">
    <subcellularLocation>
        <location evidence="1">Membrane</location>
        <topology evidence="1">Multi-pass membrane protein</topology>
    </subcellularLocation>
</comment>
<feature type="transmembrane region" description="Helical" evidence="6">
    <location>
        <begin position="288"/>
        <end position="310"/>
    </location>
</feature>
<evidence type="ECO:0000256" key="1">
    <source>
        <dbReference type="ARBA" id="ARBA00004141"/>
    </source>
</evidence>
<dbReference type="InterPro" id="IPR036259">
    <property type="entry name" value="MFS_trans_sf"/>
</dbReference>
<feature type="transmembrane region" description="Helical" evidence="6">
    <location>
        <begin position="64"/>
        <end position="82"/>
    </location>
</feature>
<feature type="transmembrane region" description="Helical" evidence="6">
    <location>
        <begin position="346"/>
        <end position="368"/>
    </location>
</feature>
<evidence type="ECO:0000259" key="7">
    <source>
        <dbReference type="PROSITE" id="PS50850"/>
    </source>
</evidence>
<dbReference type="Proteomes" id="UP001595615">
    <property type="component" value="Unassembled WGS sequence"/>
</dbReference>
<dbReference type="RefSeq" id="WP_380856780.1">
    <property type="nucleotide sequence ID" value="NZ_JBHRXV010000002.1"/>
</dbReference>
<feature type="transmembrane region" description="Helical" evidence="6">
    <location>
        <begin position="322"/>
        <end position="340"/>
    </location>
</feature>
<dbReference type="EMBL" id="JBHRXV010000002">
    <property type="protein sequence ID" value="MFC3711571.1"/>
    <property type="molecule type" value="Genomic_DNA"/>
</dbReference>
<reference evidence="9" key="1">
    <citation type="journal article" date="2019" name="Int. J. Syst. Evol. Microbiol.">
        <title>The Global Catalogue of Microorganisms (GCM) 10K type strain sequencing project: providing services to taxonomists for standard genome sequencing and annotation.</title>
        <authorList>
            <consortium name="The Broad Institute Genomics Platform"/>
            <consortium name="The Broad Institute Genome Sequencing Center for Infectious Disease"/>
            <person name="Wu L."/>
            <person name="Ma J."/>
        </authorList>
    </citation>
    <scope>NUCLEOTIDE SEQUENCE [LARGE SCALE GENOMIC DNA]</scope>
    <source>
        <strain evidence="9">KCTC 42644</strain>
    </source>
</reference>
<gene>
    <name evidence="8" type="ORF">ACFOMD_03250</name>
</gene>
<dbReference type="SUPFAM" id="SSF103473">
    <property type="entry name" value="MFS general substrate transporter"/>
    <property type="match status" value="1"/>
</dbReference>
<evidence type="ECO:0000256" key="4">
    <source>
        <dbReference type="ARBA" id="ARBA00022989"/>
    </source>
</evidence>
<feature type="transmembrane region" description="Helical" evidence="6">
    <location>
        <begin position="416"/>
        <end position="440"/>
    </location>
</feature>
<protein>
    <submittedName>
        <fullName evidence="8">MFS transporter</fullName>
    </submittedName>
</protein>
<sequence>MASMSEAAGGKPAAEPAEGGAYRWYVVAVLSLAYCFSAIDARVLTLLVIPIKADLGISDFEISLLQGFAFALLYSVAAIPVGRYVDSSNKRSRLITGGVLFWSLMTMACGVARSFGMLFAARIGVGVGEATLSPTAYSLISDYFDKRRRALAISFYAIGYPIGGGLALIIGAMLLAQFTASGPVDLPIVGTLQPWQMVFVMVGLPGVIVALLVATIREPKRRELAKGYDGAVPLRDVFAFIRQRWQVYTMLIGSVSLIGMLAIGSSLWYPTFLIRTYGMTVSEVGLYYGMLMLVCGTIGTLSGGWISGLLVSKGQSDANMRIVLIATVLKALPLIIGPLMPNATLALAFMAVGTLIGQASQGVMLAAIQDVTPNQMRGQVTAITLLFVNMVGLGLGASFIAAITDFGFGDEGALRYSIAIAGAVLLPAIVGLIMAGMPAYRRALAEMAS</sequence>
<evidence type="ECO:0000313" key="9">
    <source>
        <dbReference type="Proteomes" id="UP001595615"/>
    </source>
</evidence>
<feature type="domain" description="Major facilitator superfamily (MFS) profile" evidence="7">
    <location>
        <begin position="26"/>
        <end position="439"/>
    </location>
</feature>
<dbReference type="Pfam" id="PF07690">
    <property type="entry name" value="MFS_1"/>
    <property type="match status" value="1"/>
</dbReference>
<dbReference type="PROSITE" id="PS50850">
    <property type="entry name" value="MFS"/>
    <property type="match status" value="1"/>
</dbReference>
<feature type="transmembrane region" description="Helical" evidence="6">
    <location>
        <begin position="380"/>
        <end position="404"/>
    </location>
</feature>
<dbReference type="InterPro" id="IPR044770">
    <property type="entry name" value="MFS_spinster-like"/>
</dbReference>
<proteinExistence type="predicted"/>
<dbReference type="InterPro" id="IPR020846">
    <property type="entry name" value="MFS_dom"/>
</dbReference>
<feature type="transmembrane region" description="Helical" evidence="6">
    <location>
        <begin position="152"/>
        <end position="175"/>
    </location>
</feature>
<keyword evidence="3 6" id="KW-0812">Transmembrane</keyword>
<evidence type="ECO:0000256" key="5">
    <source>
        <dbReference type="ARBA" id="ARBA00023136"/>
    </source>
</evidence>